<feature type="signal peptide" evidence="4">
    <location>
        <begin position="1"/>
        <end position="24"/>
    </location>
</feature>
<dbReference type="EMBL" id="CP036287">
    <property type="protein sequence ID" value="QDU66569.1"/>
    <property type="molecule type" value="Genomic_DNA"/>
</dbReference>
<comment type="similarity">
    <text evidence="2">Belongs to the membrane fusion protein (MFP) (TC 8.A.1) family.</text>
</comment>
<dbReference type="GO" id="GO:1990281">
    <property type="term" value="C:efflux pump complex"/>
    <property type="evidence" value="ECO:0007669"/>
    <property type="project" value="TreeGrafter"/>
</dbReference>
<dbReference type="Gene3D" id="1.10.287.470">
    <property type="entry name" value="Helix hairpin bin"/>
    <property type="match status" value="1"/>
</dbReference>
<dbReference type="KEGG" id="pbap:Pla133_16450"/>
<evidence type="ECO:0000259" key="6">
    <source>
        <dbReference type="Pfam" id="PF25967"/>
    </source>
</evidence>
<evidence type="ECO:0000256" key="3">
    <source>
        <dbReference type="ARBA" id="ARBA00022448"/>
    </source>
</evidence>
<dbReference type="Pfam" id="PF25917">
    <property type="entry name" value="BSH_RND"/>
    <property type="match status" value="1"/>
</dbReference>
<evidence type="ECO:0000256" key="1">
    <source>
        <dbReference type="ARBA" id="ARBA00004196"/>
    </source>
</evidence>
<dbReference type="Pfam" id="PF25967">
    <property type="entry name" value="RND-MFP_C"/>
    <property type="match status" value="1"/>
</dbReference>
<dbReference type="RefSeq" id="WP_419192238.1">
    <property type="nucleotide sequence ID" value="NZ_CP036287.1"/>
</dbReference>
<keyword evidence="8" id="KW-1185">Reference proteome</keyword>
<keyword evidence="4" id="KW-0732">Signal</keyword>
<evidence type="ECO:0000256" key="4">
    <source>
        <dbReference type="SAM" id="SignalP"/>
    </source>
</evidence>
<evidence type="ECO:0000313" key="8">
    <source>
        <dbReference type="Proteomes" id="UP000316921"/>
    </source>
</evidence>
<dbReference type="InterPro" id="IPR058625">
    <property type="entry name" value="MdtA-like_BSH"/>
</dbReference>
<dbReference type="SUPFAM" id="SSF111369">
    <property type="entry name" value="HlyD-like secretion proteins"/>
    <property type="match status" value="1"/>
</dbReference>
<dbReference type="PANTHER" id="PTHR30469">
    <property type="entry name" value="MULTIDRUG RESISTANCE PROTEIN MDTA"/>
    <property type="match status" value="1"/>
</dbReference>
<dbReference type="InterPro" id="IPR006143">
    <property type="entry name" value="RND_pump_MFP"/>
</dbReference>
<dbReference type="GO" id="GO:0015562">
    <property type="term" value="F:efflux transmembrane transporter activity"/>
    <property type="evidence" value="ECO:0007669"/>
    <property type="project" value="TreeGrafter"/>
</dbReference>
<evidence type="ECO:0000313" key="7">
    <source>
        <dbReference type="EMBL" id="QDU66569.1"/>
    </source>
</evidence>
<accession>A0A518BHW3</accession>
<protein>
    <submittedName>
        <fullName evidence="7">Multidrug resistance protein MdtA</fullName>
    </submittedName>
</protein>
<feature type="chain" id="PRO_5022016924" evidence="4">
    <location>
        <begin position="25"/>
        <end position="385"/>
    </location>
</feature>
<dbReference type="Gene3D" id="2.40.420.20">
    <property type="match status" value="1"/>
</dbReference>
<name>A0A518BHW3_9BACT</name>
<dbReference type="InterPro" id="IPR058627">
    <property type="entry name" value="MdtA-like_C"/>
</dbReference>
<sequence length="385" mass="40570" precursor="true">MKPVLFQVALCAVILALGAAGVSALVASRGEVQVEPREAVVPLVQVQWIELSPLVLEVQSQGMVESAREATIAAEVGGRITRIAAPLESGARVHQGDVLVELDRRDLEIARIAASAAVAEARAALELEQAEAEITRRDLLASGVDEPSALARREPQLARAQARFDSAVAAGEKALLDLERTVLRAPFDAVVDRRLVDAGQVIAAGTPLAQLIATEAYEVALPLGAADLARLEPLGVGEIDGPAVELSVEVDGRPATFSGRVVRTAAQLDPRSRSLMAITRIDAPLDQGSAPLRLGAFASARIAGREIERAATIPTEALRGADQVWIVDADQRLQRRTVQVVQRGTDDVVIESGLSDGERVITSALDLAVDGMAVAVEQPDAPARN</sequence>
<gene>
    <name evidence="7" type="primary">mdtA_3</name>
    <name evidence="7" type="ORF">Pla133_16450</name>
</gene>
<feature type="domain" description="Multidrug resistance protein MdtA-like barrel-sandwich hybrid" evidence="5">
    <location>
        <begin position="68"/>
        <end position="211"/>
    </location>
</feature>
<dbReference type="Gene3D" id="2.40.50.100">
    <property type="match status" value="1"/>
</dbReference>
<reference evidence="7 8" key="1">
    <citation type="submission" date="2019-02" db="EMBL/GenBank/DDBJ databases">
        <title>Deep-cultivation of Planctomycetes and their phenomic and genomic characterization uncovers novel biology.</title>
        <authorList>
            <person name="Wiegand S."/>
            <person name="Jogler M."/>
            <person name="Boedeker C."/>
            <person name="Pinto D."/>
            <person name="Vollmers J."/>
            <person name="Rivas-Marin E."/>
            <person name="Kohn T."/>
            <person name="Peeters S.H."/>
            <person name="Heuer A."/>
            <person name="Rast P."/>
            <person name="Oberbeckmann S."/>
            <person name="Bunk B."/>
            <person name="Jeske O."/>
            <person name="Meyerdierks A."/>
            <person name="Storesund J.E."/>
            <person name="Kallscheuer N."/>
            <person name="Luecker S."/>
            <person name="Lage O.M."/>
            <person name="Pohl T."/>
            <person name="Merkel B.J."/>
            <person name="Hornburger P."/>
            <person name="Mueller R.-W."/>
            <person name="Bruemmer F."/>
            <person name="Labrenz M."/>
            <person name="Spormann A.M."/>
            <person name="Op den Camp H."/>
            <person name="Overmann J."/>
            <person name="Amann R."/>
            <person name="Jetten M.S.M."/>
            <person name="Mascher T."/>
            <person name="Medema M.H."/>
            <person name="Devos D.P."/>
            <person name="Kaster A.-K."/>
            <person name="Ovreas L."/>
            <person name="Rohde M."/>
            <person name="Galperin M.Y."/>
            <person name="Jogler C."/>
        </authorList>
    </citation>
    <scope>NUCLEOTIDE SEQUENCE [LARGE SCALE GENOMIC DNA]</scope>
    <source>
        <strain evidence="7 8">Pla133</strain>
    </source>
</reference>
<dbReference type="PANTHER" id="PTHR30469:SF15">
    <property type="entry name" value="HLYD FAMILY OF SECRETION PROTEINS"/>
    <property type="match status" value="1"/>
</dbReference>
<dbReference type="AlphaFoldDB" id="A0A518BHW3"/>
<proteinExistence type="inferred from homology"/>
<evidence type="ECO:0000259" key="5">
    <source>
        <dbReference type="Pfam" id="PF25917"/>
    </source>
</evidence>
<dbReference type="Proteomes" id="UP000316921">
    <property type="component" value="Chromosome"/>
</dbReference>
<keyword evidence="3" id="KW-0813">Transport</keyword>
<evidence type="ECO:0000256" key="2">
    <source>
        <dbReference type="ARBA" id="ARBA00009477"/>
    </source>
</evidence>
<organism evidence="7 8">
    <name type="scientific">Engelhardtia mirabilis</name>
    <dbReference type="NCBI Taxonomy" id="2528011"/>
    <lineage>
        <taxon>Bacteria</taxon>
        <taxon>Pseudomonadati</taxon>
        <taxon>Planctomycetota</taxon>
        <taxon>Planctomycetia</taxon>
        <taxon>Planctomycetia incertae sedis</taxon>
        <taxon>Engelhardtia</taxon>
    </lineage>
</organism>
<comment type="subcellular location">
    <subcellularLocation>
        <location evidence="1">Cell envelope</location>
    </subcellularLocation>
</comment>
<dbReference type="Gene3D" id="2.40.30.170">
    <property type="match status" value="1"/>
</dbReference>
<dbReference type="NCBIfam" id="TIGR01730">
    <property type="entry name" value="RND_mfp"/>
    <property type="match status" value="1"/>
</dbReference>
<feature type="domain" description="Multidrug resistance protein MdtA-like C-terminal permuted SH3" evidence="6">
    <location>
        <begin position="312"/>
        <end position="366"/>
    </location>
</feature>